<accession>A0ABR1VS11</accession>
<gene>
    <name evidence="2" type="ORF">PG996_005966</name>
</gene>
<name>A0ABR1VS11_9PEZI</name>
<evidence type="ECO:0000256" key="1">
    <source>
        <dbReference type="SAM" id="SignalP"/>
    </source>
</evidence>
<keyword evidence="3" id="KW-1185">Reference proteome</keyword>
<protein>
    <recommendedName>
        <fullName evidence="4">Peptidase A1 domain-containing protein</fullName>
    </recommendedName>
</protein>
<dbReference type="Proteomes" id="UP001446871">
    <property type="component" value="Unassembled WGS sequence"/>
</dbReference>
<dbReference type="InterPro" id="IPR000250">
    <property type="entry name" value="Peptidase_G1"/>
</dbReference>
<feature type="chain" id="PRO_5045441055" description="Peptidase A1 domain-containing protein" evidence="1">
    <location>
        <begin position="20"/>
        <end position="330"/>
    </location>
</feature>
<sequence length="330" mass="35432">MMWQNVAFLLGFVPNIALAAKASHLPALPRQTPGISISDSPIEAAGWVLLPQHSSDGGPAFTMLEATLTVPNLTFASGQSSAGAPYQLGLGCGIYATTDGNTQAACNGHGPHIGLNGNLTSDGLTTPSGWTNWPPLYPSAFSSDQEAQLNLTTGDEVMIQINLTNASYASYTIMNLKDTTKPVTLTNSVAGEPMCSGDGTTAYAGCYLAALDVSKMPGFVEQDFEAITVYDRSNQTHEFGLESQVQFHRLVYNGKVLAMPQVEEEYDFSIQWSENPDYGSGISGESSTTSGYPPLHLPYVGKEDLWEKHVGHFGGRYMIIRDLTFVLGRC</sequence>
<dbReference type="Pfam" id="PF01828">
    <property type="entry name" value="Peptidase_A4"/>
    <property type="match status" value="1"/>
</dbReference>
<evidence type="ECO:0000313" key="3">
    <source>
        <dbReference type="Proteomes" id="UP001446871"/>
    </source>
</evidence>
<feature type="signal peptide" evidence="1">
    <location>
        <begin position="1"/>
        <end position="19"/>
    </location>
</feature>
<evidence type="ECO:0000313" key="2">
    <source>
        <dbReference type="EMBL" id="KAK8072618.1"/>
    </source>
</evidence>
<reference evidence="2 3" key="1">
    <citation type="submission" date="2023-01" db="EMBL/GenBank/DDBJ databases">
        <title>Analysis of 21 Apiospora genomes using comparative genomics revels a genus with tremendous synthesis potential of carbohydrate active enzymes and secondary metabolites.</title>
        <authorList>
            <person name="Sorensen T."/>
        </authorList>
    </citation>
    <scope>NUCLEOTIDE SEQUENCE [LARGE SCALE GENOMIC DNA]</scope>
    <source>
        <strain evidence="2 3">CBS 83171</strain>
    </source>
</reference>
<proteinExistence type="predicted"/>
<dbReference type="Gene3D" id="2.60.120.700">
    <property type="entry name" value="Peptidase G1"/>
    <property type="match status" value="1"/>
</dbReference>
<comment type="caution">
    <text evidence="2">The sequence shown here is derived from an EMBL/GenBank/DDBJ whole genome shotgun (WGS) entry which is preliminary data.</text>
</comment>
<keyword evidence="1" id="KW-0732">Signal</keyword>
<organism evidence="2 3">
    <name type="scientific">Apiospora saccharicola</name>
    <dbReference type="NCBI Taxonomy" id="335842"/>
    <lineage>
        <taxon>Eukaryota</taxon>
        <taxon>Fungi</taxon>
        <taxon>Dikarya</taxon>
        <taxon>Ascomycota</taxon>
        <taxon>Pezizomycotina</taxon>
        <taxon>Sordariomycetes</taxon>
        <taxon>Xylariomycetidae</taxon>
        <taxon>Amphisphaeriales</taxon>
        <taxon>Apiosporaceae</taxon>
        <taxon>Apiospora</taxon>
    </lineage>
</organism>
<dbReference type="InterPro" id="IPR038656">
    <property type="entry name" value="Peptidase_G1_sf"/>
</dbReference>
<dbReference type="EMBL" id="JAQQWM010000003">
    <property type="protein sequence ID" value="KAK8072618.1"/>
    <property type="molecule type" value="Genomic_DNA"/>
</dbReference>
<evidence type="ECO:0008006" key="4">
    <source>
        <dbReference type="Google" id="ProtNLM"/>
    </source>
</evidence>